<dbReference type="OrthoDB" id="453200at2"/>
<feature type="domain" description="PAC" evidence="3">
    <location>
        <begin position="206"/>
        <end position="258"/>
    </location>
</feature>
<evidence type="ECO:0000256" key="1">
    <source>
        <dbReference type="SAM" id="Phobius"/>
    </source>
</evidence>
<evidence type="ECO:0000259" key="2">
    <source>
        <dbReference type="PROSITE" id="PS50112"/>
    </source>
</evidence>
<dbReference type="CDD" id="cd00130">
    <property type="entry name" value="PAS"/>
    <property type="match status" value="1"/>
</dbReference>
<protein>
    <submittedName>
        <fullName evidence="4">GGDEF domain-containing protein</fullName>
    </submittedName>
</protein>
<dbReference type="Pfam" id="PF08447">
    <property type="entry name" value="PAS_3"/>
    <property type="match status" value="1"/>
</dbReference>
<dbReference type="Pfam" id="PF00990">
    <property type="entry name" value="GGDEF"/>
    <property type="match status" value="1"/>
</dbReference>
<organism evidence="4 5">
    <name type="scientific">Halomicronema hongdechloris C2206</name>
    <dbReference type="NCBI Taxonomy" id="1641165"/>
    <lineage>
        <taxon>Bacteria</taxon>
        <taxon>Bacillati</taxon>
        <taxon>Cyanobacteriota</taxon>
        <taxon>Cyanophyceae</taxon>
        <taxon>Nodosilineales</taxon>
        <taxon>Nodosilineaceae</taxon>
        <taxon>Halomicronema</taxon>
    </lineage>
</organism>
<feature type="transmembrane region" description="Helical" evidence="1">
    <location>
        <begin position="44"/>
        <end position="66"/>
    </location>
</feature>
<dbReference type="PANTHER" id="PTHR44757:SF2">
    <property type="entry name" value="BIOFILM ARCHITECTURE MAINTENANCE PROTEIN MBAA"/>
    <property type="match status" value="1"/>
</dbReference>
<dbReference type="Gene3D" id="3.30.450.20">
    <property type="entry name" value="PAS domain"/>
    <property type="match status" value="1"/>
</dbReference>
<feature type="domain" description="PAS" evidence="2">
    <location>
        <begin position="130"/>
        <end position="202"/>
    </location>
</feature>
<dbReference type="InterPro" id="IPR052155">
    <property type="entry name" value="Biofilm_reg_signaling"/>
</dbReference>
<dbReference type="AlphaFoldDB" id="A0A1Z3HIP7"/>
<dbReference type="InterPro" id="IPR035965">
    <property type="entry name" value="PAS-like_dom_sf"/>
</dbReference>
<dbReference type="NCBIfam" id="TIGR00229">
    <property type="entry name" value="sensory_box"/>
    <property type="match status" value="1"/>
</dbReference>
<dbReference type="STRING" id="1641165.XM38_04320"/>
<dbReference type="InterPro" id="IPR000700">
    <property type="entry name" value="PAS-assoc_C"/>
</dbReference>
<evidence type="ECO:0000313" key="4">
    <source>
        <dbReference type="EMBL" id="ASC70194.1"/>
    </source>
</evidence>
<evidence type="ECO:0000259" key="3">
    <source>
        <dbReference type="PROSITE" id="PS50113"/>
    </source>
</evidence>
<dbReference type="InterPro" id="IPR013655">
    <property type="entry name" value="PAS_fold_3"/>
</dbReference>
<dbReference type="SMART" id="SM00091">
    <property type="entry name" value="PAS"/>
    <property type="match status" value="1"/>
</dbReference>
<keyword evidence="1" id="KW-0812">Transmembrane</keyword>
<reference evidence="4 5" key="1">
    <citation type="journal article" date="2016" name="Biochim. Biophys. Acta">
        <title>Characterization of red-shifted phycobilisomes isolated from the chlorophyll f-containing cyanobacterium Halomicronema hongdechloris.</title>
        <authorList>
            <person name="Li Y."/>
            <person name="Lin Y."/>
            <person name="Garvey C.J."/>
            <person name="Birch D."/>
            <person name="Corkery R.W."/>
            <person name="Loughlin P.C."/>
            <person name="Scheer H."/>
            <person name="Willows R.D."/>
            <person name="Chen M."/>
        </authorList>
    </citation>
    <scope>NUCLEOTIDE SEQUENCE [LARGE SCALE GENOMIC DNA]</scope>
    <source>
        <strain evidence="4 5">C2206</strain>
    </source>
</reference>
<sequence length="300" mass="34245">MRPHLSLIPTSFGLCLLGSSVSLLLLNLESWDGEQGPLSASVPLGTVIALIGITIVSMTWLSAWILSQQMIQLIRQLTEYLLQVQAGDCDRPMRGLIWSRDLVHELNRWSSLLVDILHAHYRIETDLRESEERYALALQGANDGIWDWDLRSNRMHYSSRWKTLLGYDEETIGASPEDWFSRIHPEDLLSVKVSLAAHLQGETPHFESEHRLLRGDGRYGWVLVRGLAVCDQQHQTNRIAGSLTDITARKQTEEQLRYEALHDSLTHLPNRTHLIQQLQQTLDTVRVHPQYLAAVLLLDL</sequence>
<keyword evidence="1" id="KW-0472">Membrane</keyword>
<accession>A0A1Z3HIP7</accession>
<keyword evidence="5" id="KW-1185">Reference proteome</keyword>
<name>A0A1Z3HIP7_9CYAN</name>
<dbReference type="InterPro" id="IPR001610">
    <property type="entry name" value="PAC"/>
</dbReference>
<dbReference type="EMBL" id="CP021983">
    <property type="protein sequence ID" value="ASC70194.1"/>
    <property type="molecule type" value="Genomic_DNA"/>
</dbReference>
<dbReference type="PANTHER" id="PTHR44757">
    <property type="entry name" value="DIGUANYLATE CYCLASE DGCP"/>
    <property type="match status" value="1"/>
</dbReference>
<dbReference type="InterPro" id="IPR043128">
    <property type="entry name" value="Rev_trsase/Diguanyl_cyclase"/>
</dbReference>
<dbReference type="PROSITE" id="PS50112">
    <property type="entry name" value="PAS"/>
    <property type="match status" value="1"/>
</dbReference>
<dbReference type="Gene3D" id="3.30.70.270">
    <property type="match status" value="1"/>
</dbReference>
<dbReference type="InterPro" id="IPR000160">
    <property type="entry name" value="GGDEF_dom"/>
</dbReference>
<dbReference type="Proteomes" id="UP000191901">
    <property type="component" value="Chromosome"/>
</dbReference>
<dbReference type="SUPFAM" id="SSF55785">
    <property type="entry name" value="PYP-like sensor domain (PAS domain)"/>
    <property type="match status" value="1"/>
</dbReference>
<keyword evidence="1" id="KW-1133">Transmembrane helix</keyword>
<dbReference type="InterPro" id="IPR000014">
    <property type="entry name" value="PAS"/>
</dbReference>
<gene>
    <name evidence="4" type="ORF">XM38_011240</name>
</gene>
<evidence type="ECO:0000313" key="5">
    <source>
        <dbReference type="Proteomes" id="UP000191901"/>
    </source>
</evidence>
<dbReference type="KEGG" id="hhg:XM38_011240"/>
<dbReference type="PROSITE" id="PS50113">
    <property type="entry name" value="PAC"/>
    <property type="match status" value="1"/>
</dbReference>
<dbReference type="SMART" id="SM00086">
    <property type="entry name" value="PAC"/>
    <property type="match status" value="1"/>
</dbReference>
<proteinExistence type="predicted"/>